<evidence type="ECO:0000313" key="3">
    <source>
        <dbReference type="Proteomes" id="UP001595833"/>
    </source>
</evidence>
<protein>
    <submittedName>
        <fullName evidence="2">Uncharacterized protein</fullName>
    </submittedName>
</protein>
<feature type="region of interest" description="Disordered" evidence="1">
    <location>
        <begin position="83"/>
        <end position="102"/>
    </location>
</feature>
<proteinExistence type="predicted"/>
<dbReference type="RefSeq" id="WP_344041842.1">
    <property type="nucleotide sequence ID" value="NZ_BAAAKE010000030.1"/>
</dbReference>
<reference evidence="3" key="1">
    <citation type="journal article" date="2019" name="Int. J. Syst. Evol. Microbiol.">
        <title>The Global Catalogue of Microorganisms (GCM) 10K type strain sequencing project: providing services to taxonomists for standard genome sequencing and annotation.</title>
        <authorList>
            <consortium name="The Broad Institute Genomics Platform"/>
            <consortium name="The Broad Institute Genome Sequencing Center for Infectious Disease"/>
            <person name="Wu L."/>
            <person name="Ma J."/>
        </authorList>
    </citation>
    <scope>NUCLEOTIDE SEQUENCE [LARGE SCALE GENOMIC DNA]</scope>
    <source>
        <strain evidence="3">KCTC 12848</strain>
    </source>
</reference>
<comment type="caution">
    <text evidence="2">The sequence shown here is derived from an EMBL/GenBank/DDBJ whole genome shotgun (WGS) entry which is preliminary data.</text>
</comment>
<dbReference type="EMBL" id="JBHSJB010000017">
    <property type="protein sequence ID" value="MFC5055730.1"/>
    <property type="molecule type" value="Genomic_DNA"/>
</dbReference>
<name>A0ABV9XZ84_9PSEU</name>
<evidence type="ECO:0000313" key="2">
    <source>
        <dbReference type="EMBL" id="MFC5055730.1"/>
    </source>
</evidence>
<gene>
    <name evidence="2" type="ORF">ACFPFM_18455</name>
</gene>
<accession>A0ABV9XZ84</accession>
<sequence>MAEQWRAVVALTVTADSPLGRTVEAVDAVTAHLPPPETHARCAVCRTRPWPCGPFDTAARGLAALGVPVGYLVPLDLHPVLWPPAPATSDQQTLDMPGATDG</sequence>
<evidence type="ECO:0000256" key="1">
    <source>
        <dbReference type="SAM" id="MobiDB-lite"/>
    </source>
</evidence>
<keyword evidence="3" id="KW-1185">Reference proteome</keyword>
<organism evidence="2 3">
    <name type="scientific">Saccharothrix xinjiangensis</name>
    <dbReference type="NCBI Taxonomy" id="204798"/>
    <lineage>
        <taxon>Bacteria</taxon>
        <taxon>Bacillati</taxon>
        <taxon>Actinomycetota</taxon>
        <taxon>Actinomycetes</taxon>
        <taxon>Pseudonocardiales</taxon>
        <taxon>Pseudonocardiaceae</taxon>
        <taxon>Saccharothrix</taxon>
    </lineage>
</organism>
<dbReference type="Proteomes" id="UP001595833">
    <property type="component" value="Unassembled WGS sequence"/>
</dbReference>